<feature type="short sequence motif" description="Q motif" evidence="5">
    <location>
        <begin position="144"/>
        <end position="172"/>
    </location>
</feature>
<keyword evidence="1" id="KW-0547">Nucleotide-binding</keyword>
<evidence type="ECO:0000256" key="1">
    <source>
        <dbReference type="ARBA" id="ARBA00022741"/>
    </source>
</evidence>
<gene>
    <name evidence="8" type="ORF">TSPGSL018_6036</name>
</gene>
<feature type="region of interest" description="Disordered" evidence="6">
    <location>
        <begin position="41"/>
        <end position="111"/>
    </location>
</feature>
<evidence type="ECO:0000259" key="7">
    <source>
        <dbReference type="PROSITE" id="PS51195"/>
    </source>
</evidence>
<dbReference type="PROSITE" id="PS51195">
    <property type="entry name" value="Q_MOTIF"/>
    <property type="match status" value="1"/>
</dbReference>
<reference evidence="8" key="1">
    <citation type="submission" date="2014-05" db="EMBL/GenBank/DDBJ databases">
        <title>The transcriptome of the halophilic microalga Tetraselmis sp. GSL018 isolated from the Great Salt Lake, Utah.</title>
        <authorList>
            <person name="Jinkerson R.E."/>
            <person name="D'Adamo S."/>
            <person name="Posewitz M.C."/>
        </authorList>
    </citation>
    <scope>NUCLEOTIDE SEQUENCE</scope>
    <source>
        <strain evidence="8">GSL018</strain>
    </source>
</reference>
<keyword evidence="2" id="KW-0378">Hydrolase</keyword>
<keyword evidence="3" id="KW-0347">Helicase</keyword>
<evidence type="ECO:0000256" key="4">
    <source>
        <dbReference type="ARBA" id="ARBA00022840"/>
    </source>
</evidence>
<feature type="compositionally biased region" description="Gly residues" evidence="6">
    <location>
        <begin position="44"/>
        <end position="56"/>
    </location>
</feature>
<dbReference type="GO" id="GO:0005524">
    <property type="term" value="F:ATP binding"/>
    <property type="evidence" value="ECO:0007669"/>
    <property type="project" value="UniProtKB-KW"/>
</dbReference>
<dbReference type="GO" id="GO:0016787">
    <property type="term" value="F:hydrolase activity"/>
    <property type="evidence" value="ECO:0007669"/>
    <property type="project" value="UniProtKB-KW"/>
</dbReference>
<organism evidence="8">
    <name type="scientific">Tetraselmis sp. GSL018</name>
    <dbReference type="NCBI Taxonomy" id="582737"/>
    <lineage>
        <taxon>Eukaryota</taxon>
        <taxon>Viridiplantae</taxon>
        <taxon>Chlorophyta</taxon>
        <taxon>core chlorophytes</taxon>
        <taxon>Chlorodendrophyceae</taxon>
        <taxon>Chlorodendrales</taxon>
        <taxon>Chlorodendraceae</taxon>
        <taxon>Tetraselmis</taxon>
    </lineage>
</organism>
<keyword evidence="4" id="KW-0067">ATP-binding</keyword>
<name>A0A061RFM1_9CHLO</name>
<protein>
    <recommendedName>
        <fullName evidence="7">DEAD-box RNA helicase Q domain-containing protein</fullName>
    </recommendedName>
</protein>
<dbReference type="InterPro" id="IPR014014">
    <property type="entry name" value="RNA_helicase_DEAD_Q_motif"/>
</dbReference>
<sequence>MTRRLRRSLLASAEPTCLLIFVEQVPSHRLRLRVQTALHEGEEGTGVEGGSWSGPPGGGPSPGPRGRGWDNYSPRGGWGGRSGGRSGGGRRSWGGREDNPFEEAANKDKEANELFAGENTGINFEAYEDIPVETSGEAVPDPISNFEDVDMPPELLANVRRCKYSKPTPVQRYSIPIGISGRDLMACAQTGSGKT</sequence>
<feature type="compositionally biased region" description="Basic and acidic residues" evidence="6">
    <location>
        <begin position="94"/>
        <end position="111"/>
    </location>
</feature>
<evidence type="ECO:0000256" key="5">
    <source>
        <dbReference type="PROSITE-ProRule" id="PRU00552"/>
    </source>
</evidence>
<dbReference type="AlphaFoldDB" id="A0A061RFM1"/>
<feature type="domain" description="DEAD-box RNA helicase Q" evidence="7">
    <location>
        <begin position="144"/>
        <end position="172"/>
    </location>
</feature>
<dbReference type="SUPFAM" id="SSF52540">
    <property type="entry name" value="P-loop containing nucleoside triphosphate hydrolases"/>
    <property type="match status" value="1"/>
</dbReference>
<dbReference type="Gene3D" id="3.40.50.300">
    <property type="entry name" value="P-loop containing nucleotide triphosphate hydrolases"/>
    <property type="match status" value="1"/>
</dbReference>
<evidence type="ECO:0000313" key="8">
    <source>
        <dbReference type="EMBL" id="JAC69584.1"/>
    </source>
</evidence>
<proteinExistence type="predicted"/>
<evidence type="ECO:0000256" key="6">
    <source>
        <dbReference type="SAM" id="MobiDB-lite"/>
    </source>
</evidence>
<dbReference type="InterPro" id="IPR027417">
    <property type="entry name" value="P-loop_NTPase"/>
</dbReference>
<dbReference type="GO" id="GO:0003724">
    <property type="term" value="F:RNA helicase activity"/>
    <property type="evidence" value="ECO:0007669"/>
    <property type="project" value="InterPro"/>
</dbReference>
<dbReference type="PANTHER" id="PTHR47958">
    <property type="entry name" value="ATP-DEPENDENT RNA HELICASE DBP3"/>
    <property type="match status" value="1"/>
</dbReference>
<evidence type="ECO:0000256" key="3">
    <source>
        <dbReference type="ARBA" id="ARBA00022806"/>
    </source>
</evidence>
<dbReference type="EMBL" id="GBEZ01016688">
    <property type="protein sequence ID" value="JAC69584.1"/>
    <property type="molecule type" value="Transcribed_RNA"/>
</dbReference>
<accession>A0A061RFM1</accession>
<evidence type="ECO:0000256" key="2">
    <source>
        <dbReference type="ARBA" id="ARBA00022801"/>
    </source>
</evidence>
<feature type="compositionally biased region" description="Gly residues" evidence="6">
    <location>
        <begin position="76"/>
        <end position="92"/>
    </location>
</feature>
<feature type="non-terminal residue" evidence="8">
    <location>
        <position position="195"/>
    </location>
</feature>